<dbReference type="EMBL" id="BGPR01005419">
    <property type="protein sequence ID" value="GBN10025.1"/>
    <property type="molecule type" value="Genomic_DNA"/>
</dbReference>
<feature type="domain" description="Reverse transcriptase" evidence="1">
    <location>
        <begin position="173"/>
        <end position="438"/>
    </location>
</feature>
<keyword evidence="2" id="KW-0808">Transferase</keyword>
<gene>
    <name evidence="2" type="primary">RTase_290</name>
    <name evidence="2" type="ORF">AVEN_33532_1</name>
</gene>
<dbReference type="Pfam" id="PF00078">
    <property type="entry name" value="RVT_1"/>
    <property type="match status" value="1"/>
</dbReference>
<dbReference type="SUPFAM" id="SSF56672">
    <property type="entry name" value="DNA/RNA polymerases"/>
    <property type="match status" value="1"/>
</dbReference>
<dbReference type="Proteomes" id="UP000499080">
    <property type="component" value="Unassembled WGS sequence"/>
</dbReference>
<dbReference type="PROSITE" id="PS50878">
    <property type="entry name" value="RT_POL"/>
    <property type="match status" value="1"/>
</dbReference>
<dbReference type="CDD" id="cd01650">
    <property type="entry name" value="RT_nLTR_like"/>
    <property type="match status" value="1"/>
</dbReference>
<accession>A0A4Y2L5T3</accession>
<evidence type="ECO:0000313" key="3">
    <source>
        <dbReference type="Proteomes" id="UP000499080"/>
    </source>
</evidence>
<dbReference type="PANTHER" id="PTHR33332">
    <property type="entry name" value="REVERSE TRANSCRIPTASE DOMAIN-CONTAINING PROTEIN"/>
    <property type="match status" value="1"/>
</dbReference>
<dbReference type="GO" id="GO:0003964">
    <property type="term" value="F:RNA-directed DNA polymerase activity"/>
    <property type="evidence" value="ECO:0007669"/>
    <property type="project" value="UniProtKB-KW"/>
</dbReference>
<keyword evidence="2" id="KW-0548">Nucleotidyltransferase</keyword>
<organism evidence="2 3">
    <name type="scientific">Araneus ventricosus</name>
    <name type="common">Orbweaver spider</name>
    <name type="synonym">Epeira ventricosa</name>
    <dbReference type="NCBI Taxonomy" id="182803"/>
    <lineage>
        <taxon>Eukaryota</taxon>
        <taxon>Metazoa</taxon>
        <taxon>Ecdysozoa</taxon>
        <taxon>Arthropoda</taxon>
        <taxon>Chelicerata</taxon>
        <taxon>Arachnida</taxon>
        <taxon>Araneae</taxon>
        <taxon>Araneomorphae</taxon>
        <taxon>Entelegynae</taxon>
        <taxon>Araneoidea</taxon>
        <taxon>Araneidae</taxon>
        <taxon>Araneus</taxon>
    </lineage>
</organism>
<dbReference type="InterPro" id="IPR000477">
    <property type="entry name" value="RT_dom"/>
</dbReference>
<keyword evidence="2" id="KW-0695">RNA-directed DNA polymerase</keyword>
<dbReference type="InterPro" id="IPR043502">
    <property type="entry name" value="DNA/RNA_pol_sf"/>
</dbReference>
<protein>
    <submittedName>
        <fullName evidence="2">Putative RNA-directed DNA polymerase from transposon BS</fullName>
    </submittedName>
</protein>
<keyword evidence="3" id="KW-1185">Reference proteome</keyword>
<proteinExistence type="predicted"/>
<dbReference type="OrthoDB" id="416454at2759"/>
<evidence type="ECO:0000313" key="2">
    <source>
        <dbReference type="EMBL" id="GBN10025.1"/>
    </source>
</evidence>
<sequence length="635" mass="73539">METKRLIKRKATVCKLALKGVNPDLFDEFKSLRFSVKHNIQKDYNTHLRHMKNDLVSDPRRFWSYFKNKNINSPDSLFYNNVRYNNDGDIANAFADYFSSVFKPSTDFDGNDECKSDCVGDLVKIENVTYDDVVLAISELKSSLTVGVDNMPSFIIKGCSEFLIYPLLVLPNLSLRTKVFPGVWKQTKINPVFKKGDAQNCKNYRPIAILSPFSKIFESIIHKKLYNQVKNLISPSQHGFIPKRSTTTNLFCLTDKIISSFESGSQLDVIYTDFSKAFDSIDFGILLKKLRGIGFHVNLIDWLLSYSCKRSLYVYFNNAVSHEFTSTSGVPQGSNLGHLLFILFINDLTCVFKYSGCLLFAENLKLFGSIRSDLDSVLLQRDLDCLFKWYIDNRLHLNIEKCSVLSYTRKAQPLIHVYKINNLILSRSNTITDFGIIFDTKLDFSQHIDTIVSKTYRRLGLLKRRSREFSSELTLKVLHCAHIRSNLEYCSIIWDPNYRNKIEIIEGIQNNFLRYLLYKKNGFYLQDVSSTLLRNIFNMPSLSSRRDVSCVLLFYKVINGSIDCNDILSSIDFAVPAKFLRNQSSFPNLYSKFDYINRYSLYWFYRIFNKFFDELDMFNISLGAFKSKCLNLLNA</sequence>
<dbReference type="AlphaFoldDB" id="A0A4Y2L5T3"/>
<name>A0A4Y2L5T3_ARAVE</name>
<reference evidence="2 3" key="1">
    <citation type="journal article" date="2019" name="Sci. Rep.">
        <title>Orb-weaving spider Araneus ventricosus genome elucidates the spidroin gene catalogue.</title>
        <authorList>
            <person name="Kono N."/>
            <person name="Nakamura H."/>
            <person name="Ohtoshi R."/>
            <person name="Moran D.A.P."/>
            <person name="Shinohara A."/>
            <person name="Yoshida Y."/>
            <person name="Fujiwara M."/>
            <person name="Mori M."/>
            <person name="Tomita M."/>
            <person name="Arakawa K."/>
        </authorList>
    </citation>
    <scope>NUCLEOTIDE SEQUENCE [LARGE SCALE GENOMIC DNA]</scope>
</reference>
<evidence type="ECO:0000259" key="1">
    <source>
        <dbReference type="PROSITE" id="PS50878"/>
    </source>
</evidence>
<comment type="caution">
    <text evidence="2">The sequence shown here is derived from an EMBL/GenBank/DDBJ whole genome shotgun (WGS) entry which is preliminary data.</text>
</comment>